<comment type="similarity">
    <text evidence="2">Belongs to the multi antimicrobial extrusion (MATE) (TC 2.A.66.1) family.</text>
</comment>
<evidence type="ECO:0000256" key="4">
    <source>
        <dbReference type="ARBA" id="ARBA00022989"/>
    </source>
</evidence>
<organism evidence="6 7">
    <name type="scientific">Arachis hypogaea</name>
    <name type="common">Peanut</name>
    <dbReference type="NCBI Taxonomy" id="3818"/>
    <lineage>
        <taxon>Eukaryota</taxon>
        <taxon>Viridiplantae</taxon>
        <taxon>Streptophyta</taxon>
        <taxon>Embryophyta</taxon>
        <taxon>Tracheophyta</taxon>
        <taxon>Spermatophyta</taxon>
        <taxon>Magnoliopsida</taxon>
        <taxon>eudicotyledons</taxon>
        <taxon>Gunneridae</taxon>
        <taxon>Pentapetalae</taxon>
        <taxon>rosids</taxon>
        <taxon>fabids</taxon>
        <taxon>Fabales</taxon>
        <taxon>Fabaceae</taxon>
        <taxon>Papilionoideae</taxon>
        <taxon>50 kb inversion clade</taxon>
        <taxon>dalbergioids sensu lato</taxon>
        <taxon>Dalbergieae</taxon>
        <taxon>Pterocarpus clade</taxon>
        <taxon>Arachis</taxon>
    </lineage>
</organism>
<dbReference type="EMBL" id="SDMP01000016">
    <property type="protein sequence ID" value="RYR03387.1"/>
    <property type="molecule type" value="Genomic_DNA"/>
</dbReference>
<name>A0A444YNC0_ARAHY</name>
<protein>
    <recommendedName>
        <fullName evidence="8">Protein DETOXIFICATION</fullName>
    </recommendedName>
</protein>
<keyword evidence="4" id="KW-1133">Transmembrane helix</keyword>
<evidence type="ECO:0000313" key="7">
    <source>
        <dbReference type="Proteomes" id="UP000289738"/>
    </source>
</evidence>
<dbReference type="Proteomes" id="UP000289738">
    <property type="component" value="Chromosome B06"/>
</dbReference>
<proteinExistence type="inferred from homology"/>
<comment type="caution">
    <text evidence="6">The sequence shown here is derived from an EMBL/GenBank/DDBJ whole genome shotgun (WGS) entry which is preliminary data.</text>
</comment>
<keyword evidence="3" id="KW-0812">Transmembrane</keyword>
<accession>A0A444YNC0</accession>
<reference evidence="6 7" key="1">
    <citation type="submission" date="2019-01" db="EMBL/GenBank/DDBJ databases">
        <title>Sequencing of cultivated peanut Arachis hypogaea provides insights into genome evolution and oil improvement.</title>
        <authorList>
            <person name="Chen X."/>
        </authorList>
    </citation>
    <scope>NUCLEOTIDE SEQUENCE [LARGE SCALE GENOMIC DNA]</scope>
    <source>
        <strain evidence="7">cv. Fuhuasheng</strain>
        <tissue evidence="6">Leaves</tissue>
    </source>
</reference>
<keyword evidence="7" id="KW-1185">Reference proteome</keyword>
<gene>
    <name evidence="6" type="ORF">Ahy_B06g082307</name>
</gene>
<evidence type="ECO:0000256" key="5">
    <source>
        <dbReference type="ARBA" id="ARBA00023136"/>
    </source>
</evidence>
<evidence type="ECO:0000313" key="6">
    <source>
        <dbReference type="EMBL" id="RYR03387.1"/>
    </source>
</evidence>
<comment type="subcellular location">
    <subcellularLocation>
        <location evidence="1">Membrane</location>
        <topology evidence="1">Multi-pass membrane protein</topology>
    </subcellularLocation>
</comment>
<dbReference type="PANTHER" id="PTHR42893:SF46">
    <property type="entry name" value="PROTEIN DETOXIFICATION 44, CHLOROPLASTIC"/>
    <property type="match status" value="1"/>
</dbReference>
<dbReference type="AlphaFoldDB" id="A0A444YNC0"/>
<evidence type="ECO:0000256" key="2">
    <source>
        <dbReference type="ARBA" id="ARBA00010199"/>
    </source>
</evidence>
<dbReference type="PANTHER" id="PTHR42893">
    <property type="entry name" value="PROTEIN DETOXIFICATION 44, CHLOROPLASTIC-RELATED"/>
    <property type="match status" value="1"/>
</dbReference>
<dbReference type="GO" id="GO:0016020">
    <property type="term" value="C:membrane"/>
    <property type="evidence" value="ECO:0007669"/>
    <property type="project" value="UniProtKB-SubCell"/>
</dbReference>
<evidence type="ECO:0000256" key="1">
    <source>
        <dbReference type="ARBA" id="ARBA00004141"/>
    </source>
</evidence>
<dbReference type="InterPro" id="IPR044644">
    <property type="entry name" value="DinF-like"/>
</dbReference>
<evidence type="ECO:0000256" key="3">
    <source>
        <dbReference type="ARBA" id="ARBA00022692"/>
    </source>
</evidence>
<evidence type="ECO:0008006" key="8">
    <source>
        <dbReference type="Google" id="ProtNLM"/>
    </source>
</evidence>
<sequence>MLHRRRYQPCTTGSPNLRCTQLPSALLALLPSVAPLPGSSSSQPFRRPCSHRSLSNPNVRSLFDLATSACSFLCVAVFLSSILPQLCRDGWLKFDELGKEILSIALPAALALAADPLTSLIDTVFIGHIDSYNLVIVVGDDGYKYLLVLSSVCLDIHLIDDCSVVLVHRKYC</sequence>
<keyword evidence="5" id="KW-0472">Membrane</keyword>